<dbReference type="Gene3D" id="2.40.50.140">
    <property type="entry name" value="Nucleic acid-binding proteins"/>
    <property type="match status" value="1"/>
</dbReference>
<dbReference type="RefSeq" id="WP_271870768.1">
    <property type="nucleotide sequence ID" value="NZ_JAOTGU010000019.1"/>
</dbReference>
<evidence type="ECO:0000313" key="4">
    <source>
        <dbReference type="EMBL" id="MDB6262820.1"/>
    </source>
</evidence>
<dbReference type="EMBL" id="JAOTGU010000019">
    <property type="protein sequence ID" value="MDB6262820.1"/>
    <property type="molecule type" value="Genomic_DNA"/>
</dbReference>
<comment type="caution">
    <text evidence="4">The sequence shown here is derived from an EMBL/GenBank/DDBJ whole genome shotgun (WGS) entry which is preliminary data.</text>
</comment>
<keyword evidence="1 2" id="KW-0238">DNA-binding</keyword>
<dbReference type="InterPro" id="IPR012340">
    <property type="entry name" value="NA-bd_OB-fold"/>
</dbReference>
<proteinExistence type="predicted"/>
<name>A0A9X3WA84_LACAM</name>
<feature type="compositionally biased region" description="Polar residues" evidence="3">
    <location>
        <begin position="133"/>
        <end position="149"/>
    </location>
</feature>
<feature type="region of interest" description="Disordered" evidence="3">
    <location>
        <begin position="125"/>
        <end position="199"/>
    </location>
</feature>
<feature type="compositionally biased region" description="Polar residues" evidence="3">
    <location>
        <begin position="173"/>
        <end position="184"/>
    </location>
</feature>
<evidence type="ECO:0000313" key="5">
    <source>
        <dbReference type="Proteomes" id="UP001143700"/>
    </source>
</evidence>
<evidence type="ECO:0000256" key="3">
    <source>
        <dbReference type="SAM" id="MobiDB-lite"/>
    </source>
</evidence>
<accession>A0A9X3WA84</accession>
<evidence type="ECO:0000256" key="2">
    <source>
        <dbReference type="PROSITE-ProRule" id="PRU00252"/>
    </source>
</evidence>
<dbReference type="Proteomes" id="UP001143700">
    <property type="component" value="Unassembled WGS sequence"/>
</dbReference>
<dbReference type="AlphaFoldDB" id="A0A9X3WA84"/>
<sequence length="199" mass="22542">MSQLIVLAGKVEKKGKLSKTENGNSYIRIVLLELGGNKENELPITFWGEKANKVNNTIEEGMMVQCEPELVSFENKKYDHTWYNLNLNGKSIKELKFDEYKKVDTKPKTTPSDVRKFAEKQIEKHDTTHDETQSQMASHDSNTSAPSDSIETKKDTQSAQADTLNEQKEKNTLESPNNTVSDTDSTPDEDFDASLFEDM</sequence>
<evidence type="ECO:0000256" key="1">
    <source>
        <dbReference type="ARBA" id="ARBA00023125"/>
    </source>
</evidence>
<feature type="compositionally biased region" description="Acidic residues" evidence="3">
    <location>
        <begin position="185"/>
        <end position="199"/>
    </location>
</feature>
<reference evidence="4" key="2">
    <citation type="submission" date="2022-10" db="EMBL/GenBank/DDBJ databases">
        <authorList>
            <person name="Kostovova I."/>
            <person name="Moravkova M."/>
            <person name="Pechar R."/>
        </authorList>
    </citation>
    <scope>NUCLEOTIDE SEQUENCE</scope>
    <source>
        <strain evidence="4">M356A</strain>
    </source>
</reference>
<gene>
    <name evidence="4" type="ORF">ODV15_09730</name>
</gene>
<dbReference type="SUPFAM" id="SSF50249">
    <property type="entry name" value="Nucleic acid-binding proteins"/>
    <property type="match status" value="1"/>
</dbReference>
<dbReference type="PROSITE" id="PS50935">
    <property type="entry name" value="SSB"/>
    <property type="match status" value="1"/>
</dbReference>
<reference evidence="4" key="1">
    <citation type="journal article" date="2022" name="Microorganisms">
        <title>Antibiotic Susceptibility, Resistance Gene Determinants and Corresponding Genomic Regions in Lactobacillus amylovorus Isolates Derived from Wild Boars and Domestic Pigs.</title>
        <authorList>
            <person name="Moravkova M."/>
            <person name="Kostovova I."/>
            <person name="Kavanova K."/>
            <person name="Pechar R."/>
            <person name="Stanek S."/>
            <person name="Brychta A."/>
            <person name="Zeman M."/>
            <person name="Kubasova T."/>
        </authorList>
    </citation>
    <scope>NUCLEOTIDE SEQUENCE</scope>
    <source>
        <strain evidence="4">M356A</strain>
    </source>
</reference>
<organism evidence="4 5">
    <name type="scientific">Lactobacillus amylovorus</name>
    <dbReference type="NCBI Taxonomy" id="1604"/>
    <lineage>
        <taxon>Bacteria</taxon>
        <taxon>Bacillati</taxon>
        <taxon>Bacillota</taxon>
        <taxon>Bacilli</taxon>
        <taxon>Lactobacillales</taxon>
        <taxon>Lactobacillaceae</taxon>
        <taxon>Lactobacillus</taxon>
    </lineage>
</organism>
<protein>
    <submittedName>
        <fullName evidence="4">Single-stranded DNA-binding protein</fullName>
    </submittedName>
</protein>
<dbReference type="InterPro" id="IPR000424">
    <property type="entry name" value="Primosome_PriB/ssb"/>
</dbReference>
<dbReference type="GO" id="GO:0003697">
    <property type="term" value="F:single-stranded DNA binding"/>
    <property type="evidence" value="ECO:0007669"/>
    <property type="project" value="InterPro"/>
</dbReference>